<dbReference type="GeneID" id="35118300"/>
<evidence type="ECO:0000313" key="3">
    <source>
        <dbReference type="Proteomes" id="UP000232133"/>
    </source>
</evidence>
<name>A0A2H4U5N6_METSM</name>
<evidence type="ECO:0000313" key="2">
    <source>
        <dbReference type="EMBL" id="ATZ59437.1"/>
    </source>
</evidence>
<organism evidence="2 3">
    <name type="scientific">Methanobrevibacter smithii</name>
    <dbReference type="NCBI Taxonomy" id="2173"/>
    <lineage>
        <taxon>Archaea</taxon>
        <taxon>Methanobacteriati</taxon>
        <taxon>Methanobacteriota</taxon>
        <taxon>Methanomada group</taxon>
        <taxon>Methanobacteria</taxon>
        <taxon>Methanobacteriales</taxon>
        <taxon>Methanobacteriaceae</taxon>
        <taxon>Methanobrevibacter</taxon>
    </lineage>
</organism>
<proteinExistence type="predicted"/>
<dbReference type="AlphaFoldDB" id="A0A2H4U5N6"/>
<protein>
    <submittedName>
        <fullName evidence="2">Uncharacterized protein</fullName>
    </submittedName>
</protein>
<dbReference type="Proteomes" id="UP000232133">
    <property type="component" value="Chromosome"/>
</dbReference>
<dbReference type="EMBL" id="CP017803">
    <property type="protein sequence ID" value="ATZ59437.1"/>
    <property type="molecule type" value="Genomic_DNA"/>
</dbReference>
<sequence length="143" mass="15963">MVFCPKCGEKQDNNEAKFCQKCGEDIGANNEMHNNHLSNNLNCIYCGSEISDGSDKCSVCGKYLDPKANENLTFVIILGYVCSILALLLSGNIFFAITGVIMGVYLITRKNSSVHNHGKIIIIISVIDLCLAIGQWCWFWYLW</sequence>
<keyword evidence="1" id="KW-1133">Transmembrane helix</keyword>
<dbReference type="RefSeq" id="WP_100815326.1">
    <property type="nucleotide sequence ID" value="NZ_CAYAYK010000032.1"/>
</dbReference>
<gene>
    <name evidence="2" type="ORF">BK798_02955</name>
</gene>
<feature type="transmembrane region" description="Helical" evidence="1">
    <location>
        <begin position="75"/>
        <end position="108"/>
    </location>
</feature>
<feature type="transmembrane region" description="Helical" evidence="1">
    <location>
        <begin position="120"/>
        <end position="141"/>
    </location>
</feature>
<keyword evidence="1" id="KW-0472">Membrane</keyword>
<reference evidence="2 3" key="1">
    <citation type="submission" date="2016-10" db="EMBL/GenBank/DDBJ databases">
        <authorList>
            <person name="Varghese N."/>
        </authorList>
    </citation>
    <scope>NUCLEOTIDE SEQUENCE [LARGE SCALE GENOMIC DNA]</scope>
    <source>
        <strain evidence="2 3">KB11</strain>
    </source>
</reference>
<accession>A0A2H4U5N6</accession>
<keyword evidence="1" id="KW-0812">Transmembrane</keyword>
<evidence type="ECO:0000256" key="1">
    <source>
        <dbReference type="SAM" id="Phobius"/>
    </source>
</evidence>